<dbReference type="InterPro" id="IPR011009">
    <property type="entry name" value="Kinase-like_dom_sf"/>
</dbReference>
<dbReference type="GO" id="GO:0004674">
    <property type="term" value="F:protein serine/threonine kinase activity"/>
    <property type="evidence" value="ECO:0007669"/>
    <property type="project" value="UniProtKB-KW"/>
</dbReference>
<feature type="domain" description="Protein kinase" evidence="6">
    <location>
        <begin position="45"/>
        <end position="321"/>
    </location>
</feature>
<keyword evidence="7" id="KW-0723">Serine/threonine-protein kinase</keyword>
<evidence type="ECO:0000256" key="4">
    <source>
        <dbReference type="ARBA" id="ARBA00022840"/>
    </source>
</evidence>
<evidence type="ECO:0000256" key="5">
    <source>
        <dbReference type="PROSITE-ProRule" id="PRU10141"/>
    </source>
</evidence>
<sequence length="669" mass="76395">MVRCLNCMEMYDEKFGVCPRCGFIPGTPPKEAYHLHPGMLLEDRYMIGTVLGFGGFGITYRAWDRILEKMVAIKEYYPNGIVNRIPGKSEVIIYSGERADEFRKGKERFLAEARNMARFSTHPNIVNVYAFFEANQTAYIVMEYLDGISFKQYIKDQGGRVEVKVAVEVALSVLDALKEIHRAKIIHRDISPDNIFICEGGVIKVIDFGAARFSAGDEEKTMSIILKPGYAPPEQYRSKSRQGPWTDIYAVGAVLYRAITGVMPEESVNRMVEDTMKSPRELAPEIPENIDKCIMRAMALNQELRFQNVNQFEEALQSKTVVRDVQSELKKRKAVRGMGVAAACGVIAVASVACFRMYQSRIQEANLKEAEIVVWIPVDTGTDTDTGKKEKQRKEAEDSFQDALKDFETAYPQIRVDVELIDAGEYETRIREAYDSKNMPDLFDSTVLGEPYEASFASLKEVYELLEENEILDEYYSLREYSEQDPELKKMPLSLQMPVIYANTRLYEGSPDSDEFVFTGRESYSCNPRDQAVFSRLFDMEIKDTLGYEAFCDRGTAIYLGDTGDYRMVQRDMAGIYRVIPVDKEAEWYFSNQFSVWEDSSRNEKAAAIRAVYYLLSENAQSAYNVRGLRGLPVNKNMQEQYFEVNTELQELKNCRPKEASESGLQQDQ</sequence>
<dbReference type="InterPro" id="IPR008266">
    <property type="entry name" value="Tyr_kinase_AS"/>
</dbReference>
<dbReference type="Proteomes" id="UP000248057">
    <property type="component" value="Unassembled WGS sequence"/>
</dbReference>
<dbReference type="PANTHER" id="PTHR43289:SF34">
    <property type="entry name" value="SERINE_THREONINE-PROTEIN KINASE YBDM-RELATED"/>
    <property type="match status" value="1"/>
</dbReference>
<dbReference type="EMBL" id="QJKD01000015">
    <property type="protein sequence ID" value="PXX48919.1"/>
    <property type="molecule type" value="Genomic_DNA"/>
</dbReference>
<dbReference type="RefSeq" id="WP_110325066.1">
    <property type="nucleotide sequence ID" value="NZ_QJKD01000015.1"/>
</dbReference>
<evidence type="ECO:0000256" key="3">
    <source>
        <dbReference type="ARBA" id="ARBA00022777"/>
    </source>
</evidence>
<dbReference type="PROSITE" id="PS00109">
    <property type="entry name" value="PROTEIN_KINASE_TYR"/>
    <property type="match status" value="1"/>
</dbReference>
<evidence type="ECO:0000313" key="7">
    <source>
        <dbReference type="EMBL" id="PXX48919.1"/>
    </source>
</evidence>
<dbReference type="PROSITE" id="PS50011">
    <property type="entry name" value="PROTEIN_KINASE_DOM"/>
    <property type="match status" value="1"/>
</dbReference>
<dbReference type="Gene3D" id="3.30.200.20">
    <property type="entry name" value="Phosphorylase Kinase, domain 1"/>
    <property type="match status" value="1"/>
</dbReference>
<keyword evidence="3 7" id="KW-0418">Kinase</keyword>
<organism evidence="7 8">
    <name type="scientific">Hungatella effluvii</name>
    <dbReference type="NCBI Taxonomy" id="1096246"/>
    <lineage>
        <taxon>Bacteria</taxon>
        <taxon>Bacillati</taxon>
        <taxon>Bacillota</taxon>
        <taxon>Clostridia</taxon>
        <taxon>Lachnospirales</taxon>
        <taxon>Lachnospiraceae</taxon>
        <taxon>Hungatella</taxon>
    </lineage>
</organism>
<protein>
    <submittedName>
        <fullName evidence="7">Serine/threonine protein kinase</fullName>
    </submittedName>
</protein>
<gene>
    <name evidence="7" type="ORF">DFR60_11592</name>
</gene>
<evidence type="ECO:0000259" key="6">
    <source>
        <dbReference type="PROSITE" id="PS50011"/>
    </source>
</evidence>
<dbReference type="InterPro" id="IPR000719">
    <property type="entry name" value="Prot_kinase_dom"/>
</dbReference>
<evidence type="ECO:0000256" key="1">
    <source>
        <dbReference type="ARBA" id="ARBA00022679"/>
    </source>
</evidence>
<keyword evidence="2 5" id="KW-0547">Nucleotide-binding</keyword>
<dbReference type="Gene3D" id="1.10.510.10">
    <property type="entry name" value="Transferase(Phosphotransferase) domain 1"/>
    <property type="match status" value="1"/>
</dbReference>
<dbReference type="AlphaFoldDB" id="A0A2V3XX92"/>
<evidence type="ECO:0000313" key="8">
    <source>
        <dbReference type="Proteomes" id="UP000248057"/>
    </source>
</evidence>
<feature type="binding site" evidence="5">
    <location>
        <position position="74"/>
    </location>
    <ligand>
        <name>ATP</name>
        <dbReference type="ChEBI" id="CHEBI:30616"/>
    </ligand>
</feature>
<keyword evidence="1" id="KW-0808">Transferase</keyword>
<dbReference type="CDD" id="cd14014">
    <property type="entry name" value="STKc_PknB_like"/>
    <property type="match status" value="1"/>
</dbReference>
<dbReference type="PROSITE" id="PS00107">
    <property type="entry name" value="PROTEIN_KINASE_ATP"/>
    <property type="match status" value="1"/>
</dbReference>
<reference evidence="7 8" key="1">
    <citation type="submission" date="2018-05" db="EMBL/GenBank/DDBJ databases">
        <title>Genomic Encyclopedia of Type Strains, Phase IV (KMG-IV): sequencing the most valuable type-strain genomes for metagenomic binning, comparative biology and taxonomic classification.</title>
        <authorList>
            <person name="Goeker M."/>
        </authorList>
    </citation>
    <scope>NUCLEOTIDE SEQUENCE [LARGE SCALE GENOMIC DNA]</scope>
    <source>
        <strain evidence="7 8">DSM 24995</strain>
    </source>
</reference>
<dbReference type="SUPFAM" id="SSF56112">
    <property type="entry name" value="Protein kinase-like (PK-like)"/>
    <property type="match status" value="1"/>
</dbReference>
<dbReference type="SUPFAM" id="SSF53850">
    <property type="entry name" value="Periplasmic binding protein-like II"/>
    <property type="match status" value="1"/>
</dbReference>
<keyword evidence="4 5" id="KW-0067">ATP-binding</keyword>
<dbReference type="GO" id="GO:0005524">
    <property type="term" value="F:ATP binding"/>
    <property type="evidence" value="ECO:0007669"/>
    <property type="project" value="UniProtKB-UniRule"/>
</dbReference>
<dbReference type="InterPro" id="IPR017441">
    <property type="entry name" value="Protein_kinase_ATP_BS"/>
</dbReference>
<comment type="caution">
    <text evidence="7">The sequence shown here is derived from an EMBL/GenBank/DDBJ whole genome shotgun (WGS) entry which is preliminary data.</text>
</comment>
<dbReference type="Gene3D" id="3.40.190.10">
    <property type="entry name" value="Periplasmic binding protein-like II"/>
    <property type="match status" value="1"/>
</dbReference>
<dbReference type="Pfam" id="PF00069">
    <property type="entry name" value="Pkinase"/>
    <property type="match status" value="1"/>
</dbReference>
<dbReference type="PANTHER" id="PTHR43289">
    <property type="entry name" value="MITOGEN-ACTIVATED PROTEIN KINASE KINASE KINASE 20-RELATED"/>
    <property type="match status" value="1"/>
</dbReference>
<evidence type="ECO:0000256" key="2">
    <source>
        <dbReference type="ARBA" id="ARBA00022741"/>
    </source>
</evidence>
<proteinExistence type="predicted"/>
<accession>A0A2V3XX92</accession>
<keyword evidence="8" id="KW-1185">Reference proteome</keyword>
<dbReference type="GeneID" id="86063927"/>
<name>A0A2V3XX92_9FIRM</name>